<accession>A0A7J7SBZ6</accession>
<evidence type="ECO:0000313" key="2">
    <source>
        <dbReference type="Proteomes" id="UP000527355"/>
    </source>
</evidence>
<dbReference type="AlphaFoldDB" id="A0A7J7SBZ6"/>
<dbReference type="Proteomes" id="UP000527355">
    <property type="component" value="Unassembled WGS sequence"/>
</dbReference>
<comment type="caution">
    <text evidence="1">The sequence shown here is derived from an EMBL/GenBank/DDBJ whole genome shotgun (WGS) entry which is preliminary data.</text>
</comment>
<proteinExistence type="predicted"/>
<protein>
    <submittedName>
        <fullName evidence="1">Uncharacterized protein</fullName>
    </submittedName>
</protein>
<organism evidence="1 2">
    <name type="scientific">Myotis myotis</name>
    <name type="common">Greater mouse-eared bat</name>
    <name type="synonym">Vespertilio myotis</name>
    <dbReference type="NCBI Taxonomy" id="51298"/>
    <lineage>
        <taxon>Eukaryota</taxon>
        <taxon>Metazoa</taxon>
        <taxon>Chordata</taxon>
        <taxon>Craniata</taxon>
        <taxon>Vertebrata</taxon>
        <taxon>Euteleostomi</taxon>
        <taxon>Mammalia</taxon>
        <taxon>Eutheria</taxon>
        <taxon>Laurasiatheria</taxon>
        <taxon>Chiroptera</taxon>
        <taxon>Yangochiroptera</taxon>
        <taxon>Vespertilionidae</taxon>
        <taxon>Myotis</taxon>
    </lineage>
</organism>
<keyword evidence="2" id="KW-1185">Reference proteome</keyword>
<dbReference type="EMBL" id="JABWUV010000019">
    <property type="protein sequence ID" value="KAF6285888.1"/>
    <property type="molecule type" value="Genomic_DNA"/>
</dbReference>
<sequence>MSVSMWSPLSILGYQDSLQRVFSWLFRKFFCILIVIPVWSWECVCSASTYTTAIFNLLANVFIVGASNQNHPEKPTPPPQNQTHTKYMINVSCFKLPFLEKILLLCIVATRWRLDSKDGNVKDAIMRGKINIS</sequence>
<evidence type="ECO:0000313" key="1">
    <source>
        <dbReference type="EMBL" id="KAF6285888.1"/>
    </source>
</evidence>
<name>A0A7J7SBZ6_MYOMY</name>
<gene>
    <name evidence="1" type="ORF">mMyoMyo1_009459</name>
</gene>
<reference evidence="1 2" key="1">
    <citation type="journal article" date="2020" name="Nature">
        <title>Six reference-quality genomes reveal evolution of bat adaptations.</title>
        <authorList>
            <person name="Jebb D."/>
            <person name="Huang Z."/>
            <person name="Pippel M."/>
            <person name="Hughes G.M."/>
            <person name="Lavrichenko K."/>
            <person name="Devanna P."/>
            <person name="Winkler S."/>
            <person name="Jermiin L.S."/>
            <person name="Skirmuntt E.C."/>
            <person name="Katzourakis A."/>
            <person name="Burkitt-Gray L."/>
            <person name="Ray D.A."/>
            <person name="Sullivan K.A.M."/>
            <person name="Roscito J.G."/>
            <person name="Kirilenko B.M."/>
            <person name="Davalos L.M."/>
            <person name="Corthals A.P."/>
            <person name="Power M.L."/>
            <person name="Jones G."/>
            <person name="Ransome R.D."/>
            <person name="Dechmann D.K.N."/>
            <person name="Locatelli A.G."/>
            <person name="Puechmaille S.J."/>
            <person name="Fedrigo O."/>
            <person name="Jarvis E.D."/>
            <person name="Hiller M."/>
            <person name="Vernes S.C."/>
            <person name="Myers E.W."/>
            <person name="Teeling E.C."/>
        </authorList>
    </citation>
    <scope>NUCLEOTIDE SEQUENCE [LARGE SCALE GENOMIC DNA]</scope>
    <source>
        <strain evidence="1">MMyoMyo1</strain>
        <tissue evidence="1">Flight muscle</tissue>
    </source>
</reference>